<dbReference type="GO" id="GO:0004190">
    <property type="term" value="F:aspartic-type endopeptidase activity"/>
    <property type="evidence" value="ECO:0007669"/>
    <property type="project" value="UniProtKB-KW"/>
</dbReference>
<comment type="caution">
    <text evidence="7">The sequence shown here is derived from an EMBL/GenBank/DDBJ whole genome shotgun (WGS) entry which is preliminary data.</text>
</comment>
<protein>
    <submittedName>
        <fullName evidence="7">Copia protein</fullName>
    </submittedName>
</protein>
<feature type="domain" description="Reverse transcriptase Ty1/copia-type" evidence="4">
    <location>
        <begin position="692"/>
        <end position="841"/>
    </location>
</feature>
<dbReference type="InterPro" id="IPR011701">
    <property type="entry name" value="MFS"/>
</dbReference>
<dbReference type="Pfam" id="PF07690">
    <property type="entry name" value="MFS_1"/>
    <property type="match status" value="1"/>
</dbReference>
<dbReference type="InterPro" id="IPR013103">
    <property type="entry name" value="RVT_2"/>
</dbReference>
<dbReference type="PANTHER" id="PTHR11439">
    <property type="entry name" value="GAG-POL-RELATED RETROTRANSPOSON"/>
    <property type="match status" value="1"/>
</dbReference>
<keyword evidence="1" id="KW-0378">Hydrolase</keyword>
<feature type="region of interest" description="Disordered" evidence="2">
    <location>
        <begin position="320"/>
        <end position="340"/>
    </location>
</feature>
<keyword evidence="3" id="KW-1133">Transmembrane helix</keyword>
<reference evidence="7 8" key="1">
    <citation type="journal article" date="2018" name="PLoS Genet.">
        <title>Population sequencing reveals clonal diversity and ancestral inbreeding in the grapevine cultivar Chardonnay.</title>
        <authorList>
            <person name="Roach M.J."/>
            <person name="Johnson D.L."/>
            <person name="Bohlmann J."/>
            <person name="van Vuuren H.J."/>
            <person name="Jones S.J."/>
            <person name="Pretorius I.S."/>
            <person name="Schmidt S.A."/>
            <person name="Borneman A.R."/>
        </authorList>
    </citation>
    <scope>NUCLEOTIDE SEQUENCE [LARGE SCALE GENOMIC DNA]</scope>
    <source>
        <strain evidence="8">cv. Chardonnay</strain>
        <tissue evidence="7">Leaf</tissue>
    </source>
</reference>
<evidence type="ECO:0000259" key="4">
    <source>
        <dbReference type="Pfam" id="PF07727"/>
    </source>
</evidence>
<evidence type="ECO:0000313" key="8">
    <source>
        <dbReference type="Proteomes" id="UP000288805"/>
    </source>
</evidence>
<dbReference type="EMBL" id="QGNW01000050">
    <property type="protein sequence ID" value="RVX06699.1"/>
    <property type="molecule type" value="Genomic_DNA"/>
</dbReference>
<dbReference type="Pfam" id="PF14244">
    <property type="entry name" value="Retrotran_gag_3"/>
    <property type="match status" value="1"/>
</dbReference>
<dbReference type="CDD" id="cd09272">
    <property type="entry name" value="RNase_HI_RT_Ty1"/>
    <property type="match status" value="1"/>
</dbReference>
<dbReference type="PANTHER" id="PTHR11439:SF467">
    <property type="entry name" value="INTEGRASE CATALYTIC DOMAIN-CONTAINING PROTEIN"/>
    <property type="match status" value="1"/>
</dbReference>
<dbReference type="InterPro" id="IPR043502">
    <property type="entry name" value="DNA/RNA_pol_sf"/>
</dbReference>
<dbReference type="SUPFAM" id="SSF103473">
    <property type="entry name" value="MFS general substrate transporter"/>
    <property type="match status" value="1"/>
</dbReference>
<dbReference type="SUPFAM" id="SSF56672">
    <property type="entry name" value="DNA/RNA polymerases"/>
    <property type="match status" value="1"/>
</dbReference>
<sequence>MADIDPHSGESSISPSVLSELTARMTEALSKALTSIPATDSAIAPIGIKLDGTNYALWSQVVEMYVAGKDKLGYINDDLSQPLTTDPFFRRWRTENATVKGWLIGSMDPSLIGNFIRFPTAKQVWDAIATTYFDGSDATQVYELRRRVARLRQGSGSLEKYYNDLQGLWREIDFRRPNPMQCPADIQHFNNMLQEDQVYTFLDGLDDKLDNIRSDVLQLKPFPTVEQAYAHVCREAVRQAVMTASNGEEAAGAVMASRSLKQGPSIAANSLSLNGKFSKTNGPSNDMKCSHCGNSKHTRDTCFKLHGYPDWWHELQAKRQRDGNGKDGGASKNAANGTGKATIASAESQLSLIPTTIVDLDTGMSFLGTNTTKSYDGWILDSGAIDHMTYDASDFSERSSPRRTSIANANGDISLVKGAGTVMISPALSLTNTLFDILTKEIIGRGTKKGGSTIWKILASVKLTIREALVIEIRRTFCCGIVAVHLINRMPSRVLKFKTPLQALSTVISLPTALMLPPRAFGCVAFEPVVSESNTELDVEPVVSVSNTEPDVDVDTEPGVLPLVIEEQQPQQSIVPPPSTVSKDPSPENIPEVSSLNTLSTPVLTNDAHVGYELPYRHNRGKPPDRYSPNIEDRRLKYPIANYVSTKTLPEPLKTFVAALSSCQVPTSVKEAMKDPRWVQAMKEEMEALLKNKTWILVNLPKGQKTVGCKWVFSIKYKVDGTIERYKARLVAKGFTQTYRVDYQETFSPVAKLNTVRVLLSLAANLDWPLHQFDVKNAFLHGDLEEDIYMDIPSGYVANTEGNIVCKLQRTLYGLKQSPRAWFGRFSTPMKKYGFQQRDSETSEQLASEFEMKNLGGLKYFLGIEVARSKRVSVVSQFMHCPSEDHMSAVMQILRYLKSSPGKGLMFSKNDHLRVEEYTDADWAGNIMDRKSTSGYFTFVGGNLVTWRSKKQKVVALSSAEAEFRGMAKGLCELLWLRRLLTEIGFAPDSEMKLFCDNKAAIDISHNPIQHDRTKHVEVDQHFIKQNLDAKIIQFPFVKSEDQLTDILTKACELCPHNLRGPTLPMAGSRARPHHHDHPLSAEARAGDMHLEMEEEQREVLLKKVYHEGCPGCRVEHLKDTQRGLPVRQLFFVWIVVLCNGNYTLSYYYYYTAILSYHHLPSIEPSSMVGAHYYVSFICICRKLQLHSSCTIIARRDIIIQIRDFNIAKTEKDIGYYAGYAGASYMFGRALTSILWGMVADRYGRKPVILVGTASVVIFNTLFGLSLNYWMAISSSFFLEAYATEIFREEYQALGLSTINTAWGVGLIIGPALGGFLAQGSKDFSVRGMGNSITIFGIQMPQGDAALECRKGVPCHIECADVALSRVHVQEVVCLGHMHWGFVYKSLCICKVLELLCSPPTPNSFIFASILLFLLPPTFLEAPMVPQS</sequence>
<dbReference type="Pfam" id="PF07727">
    <property type="entry name" value="RVT_2"/>
    <property type="match status" value="1"/>
</dbReference>
<evidence type="ECO:0000256" key="2">
    <source>
        <dbReference type="SAM" id="MobiDB-lite"/>
    </source>
</evidence>
<keyword evidence="1" id="KW-0064">Aspartyl protease</keyword>
<feature type="region of interest" description="Disordered" evidence="2">
    <location>
        <begin position="569"/>
        <end position="594"/>
    </location>
</feature>
<evidence type="ECO:0000259" key="5">
    <source>
        <dbReference type="Pfam" id="PF14244"/>
    </source>
</evidence>
<name>A0A438JCM0_VITVI</name>
<dbReference type="InterPro" id="IPR036259">
    <property type="entry name" value="MFS_trans_sf"/>
</dbReference>
<dbReference type="Gene3D" id="1.20.1250.20">
    <property type="entry name" value="MFS general substrate transporter like domains"/>
    <property type="match status" value="1"/>
</dbReference>
<keyword evidence="3" id="KW-0472">Membrane</keyword>
<evidence type="ECO:0000256" key="3">
    <source>
        <dbReference type="SAM" id="Phobius"/>
    </source>
</evidence>
<keyword evidence="3" id="KW-0812">Transmembrane</keyword>
<accession>A0A438JCM0</accession>
<feature type="transmembrane region" description="Helical" evidence="3">
    <location>
        <begin position="1131"/>
        <end position="1150"/>
    </location>
</feature>
<evidence type="ECO:0000259" key="6">
    <source>
        <dbReference type="Pfam" id="PF22936"/>
    </source>
</evidence>
<proteinExistence type="predicted"/>
<dbReference type="InterPro" id="IPR029472">
    <property type="entry name" value="Copia-like_N"/>
</dbReference>
<evidence type="ECO:0000256" key="1">
    <source>
        <dbReference type="ARBA" id="ARBA00022750"/>
    </source>
</evidence>
<keyword evidence="1" id="KW-0645">Protease</keyword>
<gene>
    <name evidence="7" type="primary">GIP_384</name>
    <name evidence="7" type="ORF">CK203_029518</name>
</gene>
<dbReference type="Proteomes" id="UP000288805">
    <property type="component" value="Unassembled WGS sequence"/>
</dbReference>
<organism evidence="7 8">
    <name type="scientific">Vitis vinifera</name>
    <name type="common">Grape</name>
    <dbReference type="NCBI Taxonomy" id="29760"/>
    <lineage>
        <taxon>Eukaryota</taxon>
        <taxon>Viridiplantae</taxon>
        <taxon>Streptophyta</taxon>
        <taxon>Embryophyta</taxon>
        <taxon>Tracheophyta</taxon>
        <taxon>Spermatophyta</taxon>
        <taxon>Magnoliopsida</taxon>
        <taxon>eudicotyledons</taxon>
        <taxon>Gunneridae</taxon>
        <taxon>Pentapetalae</taxon>
        <taxon>rosids</taxon>
        <taxon>Vitales</taxon>
        <taxon>Vitaceae</taxon>
        <taxon>Viteae</taxon>
        <taxon>Vitis</taxon>
    </lineage>
</organism>
<feature type="domain" description="Retrovirus-related Pol polyprotein from transposon TNT 1-94-like beta-barrel" evidence="6">
    <location>
        <begin position="378"/>
        <end position="426"/>
    </location>
</feature>
<feature type="transmembrane region" description="Helical" evidence="3">
    <location>
        <begin position="1248"/>
        <end position="1271"/>
    </location>
</feature>
<dbReference type="Pfam" id="PF22936">
    <property type="entry name" value="Pol_BBD"/>
    <property type="match status" value="1"/>
</dbReference>
<feature type="domain" description="Retrotransposon Copia-like N-terminal" evidence="5">
    <location>
        <begin position="48"/>
        <end position="82"/>
    </location>
</feature>
<feature type="transmembrane region" description="Helical" evidence="3">
    <location>
        <begin position="1291"/>
        <end position="1318"/>
    </location>
</feature>
<evidence type="ECO:0000313" key="7">
    <source>
        <dbReference type="EMBL" id="RVX06699.1"/>
    </source>
</evidence>
<dbReference type="GO" id="GO:0022857">
    <property type="term" value="F:transmembrane transporter activity"/>
    <property type="evidence" value="ECO:0007669"/>
    <property type="project" value="InterPro"/>
</dbReference>
<dbReference type="InterPro" id="IPR054722">
    <property type="entry name" value="PolX-like_BBD"/>
</dbReference>